<organism evidence="1 2">
    <name type="scientific">Effrenium voratum</name>
    <dbReference type="NCBI Taxonomy" id="2562239"/>
    <lineage>
        <taxon>Eukaryota</taxon>
        <taxon>Sar</taxon>
        <taxon>Alveolata</taxon>
        <taxon>Dinophyceae</taxon>
        <taxon>Suessiales</taxon>
        <taxon>Symbiodiniaceae</taxon>
        <taxon>Effrenium</taxon>
    </lineage>
</organism>
<reference evidence="1" key="1">
    <citation type="submission" date="2023-08" db="EMBL/GenBank/DDBJ databases">
        <authorList>
            <person name="Chen Y."/>
            <person name="Shah S."/>
            <person name="Dougan E. K."/>
            <person name="Thang M."/>
            <person name="Chan C."/>
        </authorList>
    </citation>
    <scope>NUCLEOTIDE SEQUENCE</scope>
</reference>
<comment type="caution">
    <text evidence="1">The sequence shown here is derived from an EMBL/GenBank/DDBJ whole genome shotgun (WGS) entry which is preliminary data.</text>
</comment>
<evidence type="ECO:0000313" key="2">
    <source>
        <dbReference type="Proteomes" id="UP001178507"/>
    </source>
</evidence>
<proteinExistence type="predicted"/>
<evidence type="ECO:0000313" key="1">
    <source>
        <dbReference type="EMBL" id="CAJ1388032.1"/>
    </source>
</evidence>
<keyword evidence="2" id="KW-1185">Reference proteome</keyword>
<gene>
    <name evidence="1" type="ORF">EVOR1521_LOCUS13986</name>
</gene>
<dbReference type="EMBL" id="CAUJNA010001624">
    <property type="protein sequence ID" value="CAJ1388032.1"/>
    <property type="molecule type" value="Genomic_DNA"/>
</dbReference>
<dbReference type="Proteomes" id="UP001178507">
    <property type="component" value="Unassembled WGS sequence"/>
</dbReference>
<sequence length="350" mass="38977">MAVAIHEFVNKDIGEHTFHTGDAWPKEEKKDVVFYAFPCQVKGTEPIFDYWNAKDKEHTFHFGEPWPNEQKGEHPVFYAYPLGDEKGGLLQAVHSYWNDKEKKHSFHMGDARTNEDKHEPQFLAFPTALTWNNDVVCEAAPAVNRAKWFMEHKGLSEADARANVMAEFPTLFKSGTWNPDVVCDGAPAQNRAKWLMDNKGLSEADARASVMAEYPAQFGGAPSPAKGGGYAGAGHSVAGRFPHTLELVKDDKGKSRLKFSVTPTNPQEVTMVAVHYSVNKEPGHEDMNFDVNKTVAGTNTYVHVTPDFGPVCEAGAKVTYWLGVMEKGIIAEMPEKACPHKENRLTWIAK</sequence>
<protein>
    <submittedName>
        <fullName evidence="1">Uncharacterized protein</fullName>
    </submittedName>
</protein>
<dbReference type="AlphaFoldDB" id="A0AA36N0Y2"/>
<accession>A0AA36N0Y2</accession>
<name>A0AA36N0Y2_9DINO</name>